<evidence type="ECO:0000256" key="2">
    <source>
        <dbReference type="ARBA" id="ARBA00022617"/>
    </source>
</evidence>
<evidence type="ECO:0000256" key="3">
    <source>
        <dbReference type="ARBA" id="ARBA00022723"/>
    </source>
</evidence>
<feature type="region of interest" description="Disordered" evidence="7">
    <location>
        <begin position="224"/>
        <end position="252"/>
    </location>
</feature>
<reference evidence="10" key="1">
    <citation type="journal article" date="2019" name="Int. J. Syst. Evol. Microbiol.">
        <title>The Global Catalogue of Microorganisms (GCM) 10K type strain sequencing project: providing services to taxonomists for standard genome sequencing and annotation.</title>
        <authorList>
            <consortium name="The Broad Institute Genomics Platform"/>
            <consortium name="The Broad Institute Genome Sequencing Center for Infectious Disease"/>
            <person name="Wu L."/>
            <person name="Ma J."/>
        </authorList>
    </citation>
    <scope>NUCLEOTIDE SEQUENCE [LARGE SCALE GENOMIC DNA]</scope>
    <source>
        <strain evidence="10">JCM 11882</strain>
    </source>
</reference>
<evidence type="ECO:0000256" key="7">
    <source>
        <dbReference type="SAM" id="MobiDB-lite"/>
    </source>
</evidence>
<evidence type="ECO:0000256" key="6">
    <source>
        <dbReference type="ARBA" id="ARBA00023014"/>
    </source>
</evidence>
<keyword evidence="2" id="KW-0349">Heme</keyword>
<dbReference type="PANTHER" id="PTHR32439">
    <property type="entry name" value="FERREDOXIN--NITRITE REDUCTASE, CHLOROPLASTIC"/>
    <property type="match status" value="1"/>
</dbReference>
<dbReference type="EMBL" id="JBHSHP010000055">
    <property type="protein sequence ID" value="MFC4755922.1"/>
    <property type="molecule type" value="Genomic_DNA"/>
</dbReference>
<keyword evidence="5" id="KW-0408">Iron</keyword>
<keyword evidence="3" id="KW-0479">Metal-binding</keyword>
<evidence type="ECO:0000256" key="4">
    <source>
        <dbReference type="ARBA" id="ARBA00023002"/>
    </source>
</evidence>
<evidence type="ECO:0000259" key="8">
    <source>
        <dbReference type="Pfam" id="PF03460"/>
    </source>
</evidence>
<dbReference type="InterPro" id="IPR051329">
    <property type="entry name" value="NIR_SIR_4Fe-4S"/>
</dbReference>
<proteinExistence type="predicted"/>
<sequence length="402" mass="41432">MTAPDSPAGSADRCPGVRRVHAAADGGLARLRFPGGRLQPTDWAALARIAADHGSDLHLTSRGNVQIRGVRDEALLQERVAKAGLLPSAAHDRVRNILASPMSGRLAGHHHLGALPERLDAELLSRDDITALSGRFLFGFDDGSGDVLAHRPDLAAVAGHPDGLLRLHARGRDTGIGTAMADAATVLADAAAAFVRSAERQWRVPPVGELNDLVVVALSEHPLTTGHAGTTGESNSGGPVDGAGDPAGGGAHTAAVEVPPVGWIDTDDGLVTLLAVVPFGVVPARLAEFLGAIERPSTISAERVIGLHGLTEGMAEQVVRVLAPMGMVFDAASPWVEVTACTGLPGCSRSHTDVRADAAESVRAGTLPVIGRQHWVGCERACGDTGAGERVTASPSGYHVGR</sequence>
<comment type="caution">
    <text evidence="9">The sequence shown here is derived from an EMBL/GenBank/DDBJ whole genome shotgun (WGS) entry which is preliminary data.</text>
</comment>
<keyword evidence="4" id="KW-0560">Oxidoreductase</keyword>
<evidence type="ECO:0000256" key="5">
    <source>
        <dbReference type="ARBA" id="ARBA00023004"/>
    </source>
</evidence>
<protein>
    <submittedName>
        <fullName evidence="9">Precorrin-3B synthase</fullName>
    </submittedName>
</protein>
<dbReference type="Pfam" id="PF03460">
    <property type="entry name" value="NIR_SIR_ferr"/>
    <property type="match status" value="1"/>
</dbReference>
<keyword evidence="6" id="KW-0411">Iron-sulfur</keyword>
<dbReference type="InterPro" id="IPR005117">
    <property type="entry name" value="NiRdtase/SiRdtase_haem-b_fer"/>
</dbReference>
<evidence type="ECO:0000313" key="10">
    <source>
        <dbReference type="Proteomes" id="UP001595836"/>
    </source>
</evidence>
<evidence type="ECO:0000313" key="9">
    <source>
        <dbReference type="EMBL" id="MFC4755922.1"/>
    </source>
</evidence>
<dbReference type="SUPFAM" id="SSF55124">
    <property type="entry name" value="Nitrite/Sulfite reductase N-terminal domain-like"/>
    <property type="match status" value="2"/>
</dbReference>
<keyword evidence="10" id="KW-1185">Reference proteome</keyword>
<gene>
    <name evidence="9" type="ORF">ACFO7U_14210</name>
</gene>
<feature type="domain" description="Nitrite/Sulfite reductase ferredoxin-like" evidence="8">
    <location>
        <begin position="28"/>
        <end position="75"/>
    </location>
</feature>
<accession>A0ABV9PS28</accession>
<dbReference type="PANTHER" id="PTHR32439:SF9">
    <property type="entry name" value="BLR3264 PROTEIN"/>
    <property type="match status" value="1"/>
</dbReference>
<dbReference type="Gene3D" id="3.30.413.10">
    <property type="entry name" value="Sulfite Reductase Hemoprotein, domain 1"/>
    <property type="match status" value="1"/>
</dbReference>
<dbReference type="InterPro" id="IPR036136">
    <property type="entry name" value="Nit/Sulf_reduc_fer-like_dom_sf"/>
</dbReference>
<dbReference type="Proteomes" id="UP001595836">
    <property type="component" value="Unassembled WGS sequence"/>
</dbReference>
<feature type="compositionally biased region" description="Polar residues" evidence="7">
    <location>
        <begin position="227"/>
        <end position="236"/>
    </location>
</feature>
<dbReference type="RefSeq" id="WP_344996049.1">
    <property type="nucleotide sequence ID" value="NZ_BAABCD010000054.1"/>
</dbReference>
<dbReference type="Gene3D" id="3.90.480.10">
    <property type="entry name" value="Sulfite Reductase Hemoprotein,Domain 2"/>
    <property type="match status" value="1"/>
</dbReference>
<evidence type="ECO:0000256" key="1">
    <source>
        <dbReference type="ARBA" id="ARBA00022485"/>
    </source>
</evidence>
<name>A0ABV9PS28_9ACTN</name>
<dbReference type="InterPro" id="IPR045854">
    <property type="entry name" value="NO2/SO3_Rdtase_4Fe4S_sf"/>
</dbReference>
<keyword evidence="1" id="KW-0004">4Fe-4S</keyword>
<feature type="compositionally biased region" description="Gly residues" evidence="7">
    <location>
        <begin position="239"/>
        <end position="251"/>
    </location>
</feature>
<organism evidence="9 10">
    <name type="scientific">Dietzia aurantiaca</name>
    <dbReference type="NCBI Taxonomy" id="983873"/>
    <lineage>
        <taxon>Bacteria</taxon>
        <taxon>Bacillati</taxon>
        <taxon>Actinomycetota</taxon>
        <taxon>Actinomycetes</taxon>
        <taxon>Mycobacteriales</taxon>
        <taxon>Dietziaceae</taxon>
        <taxon>Dietzia</taxon>
    </lineage>
</organism>